<evidence type="ECO:0000313" key="4">
    <source>
        <dbReference type="Proteomes" id="UP000703661"/>
    </source>
</evidence>
<sequence>MVKSVRSVNLDYMGYAIPALLTIALMPLSYSVVYGSVAEEQDRLEKEAAANSEKNTITVDTEKMEGDSPVPLQNISHTDGIHEVPKF</sequence>
<dbReference type="OrthoDB" id="431212at2759"/>
<proteinExistence type="predicted"/>
<protein>
    <submittedName>
        <fullName evidence="3">Uncharacterized protein</fullName>
    </submittedName>
</protein>
<evidence type="ECO:0000256" key="2">
    <source>
        <dbReference type="SAM" id="Phobius"/>
    </source>
</evidence>
<gene>
    <name evidence="3" type="ORF">BGZ80_009524</name>
</gene>
<comment type="caution">
    <text evidence="3">The sequence shown here is derived from an EMBL/GenBank/DDBJ whole genome shotgun (WGS) entry which is preliminary data.</text>
</comment>
<dbReference type="EMBL" id="JAAAID010000058">
    <property type="protein sequence ID" value="KAG0023400.1"/>
    <property type="molecule type" value="Genomic_DNA"/>
</dbReference>
<keyword evidence="2" id="KW-1133">Transmembrane helix</keyword>
<dbReference type="AlphaFoldDB" id="A0A9P6N326"/>
<keyword evidence="2" id="KW-0812">Transmembrane</keyword>
<feature type="transmembrane region" description="Helical" evidence="2">
    <location>
        <begin position="12"/>
        <end position="33"/>
    </location>
</feature>
<dbReference type="Proteomes" id="UP000703661">
    <property type="component" value="Unassembled WGS sequence"/>
</dbReference>
<organism evidence="3 4">
    <name type="scientific">Entomortierella chlamydospora</name>
    <dbReference type="NCBI Taxonomy" id="101097"/>
    <lineage>
        <taxon>Eukaryota</taxon>
        <taxon>Fungi</taxon>
        <taxon>Fungi incertae sedis</taxon>
        <taxon>Mucoromycota</taxon>
        <taxon>Mortierellomycotina</taxon>
        <taxon>Mortierellomycetes</taxon>
        <taxon>Mortierellales</taxon>
        <taxon>Mortierellaceae</taxon>
        <taxon>Entomortierella</taxon>
    </lineage>
</organism>
<feature type="region of interest" description="Disordered" evidence="1">
    <location>
        <begin position="46"/>
        <end position="75"/>
    </location>
</feature>
<accession>A0A9P6N326</accession>
<keyword evidence="4" id="KW-1185">Reference proteome</keyword>
<name>A0A9P6N326_9FUNG</name>
<reference evidence="3" key="1">
    <citation type="journal article" date="2020" name="Fungal Divers.">
        <title>Resolving the Mortierellaceae phylogeny through synthesis of multi-gene phylogenetics and phylogenomics.</title>
        <authorList>
            <person name="Vandepol N."/>
            <person name="Liber J."/>
            <person name="Desiro A."/>
            <person name="Na H."/>
            <person name="Kennedy M."/>
            <person name="Barry K."/>
            <person name="Grigoriev I.V."/>
            <person name="Miller A.N."/>
            <person name="O'Donnell K."/>
            <person name="Stajich J.E."/>
            <person name="Bonito G."/>
        </authorList>
    </citation>
    <scope>NUCLEOTIDE SEQUENCE</scope>
    <source>
        <strain evidence="3">NRRL 2769</strain>
    </source>
</reference>
<evidence type="ECO:0000256" key="1">
    <source>
        <dbReference type="SAM" id="MobiDB-lite"/>
    </source>
</evidence>
<evidence type="ECO:0000313" key="3">
    <source>
        <dbReference type="EMBL" id="KAG0023400.1"/>
    </source>
</evidence>
<keyword evidence="2" id="KW-0472">Membrane</keyword>